<name>A0ABY7VZ66_9BACT</name>
<gene>
    <name evidence="2" type="ORF">PQO03_16550</name>
</gene>
<dbReference type="EMBL" id="CP117812">
    <property type="protein sequence ID" value="WDE99480.1"/>
    <property type="molecule type" value="Genomic_DNA"/>
</dbReference>
<evidence type="ECO:0000313" key="3">
    <source>
        <dbReference type="Proteomes" id="UP001214250"/>
    </source>
</evidence>
<dbReference type="InterPro" id="IPR010496">
    <property type="entry name" value="AL/BT2_dom"/>
</dbReference>
<protein>
    <submittedName>
        <fullName evidence="2">DUF1080 domain-containing protein</fullName>
    </submittedName>
</protein>
<evidence type="ECO:0000313" key="2">
    <source>
        <dbReference type="EMBL" id="WDE99480.1"/>
    </source>
</evidence>
<dbReference type="Pfam" id="PF06439">
    <property type="entry name" value="3keto-disac_hyd"/>
    <property type="match status" value="1"/>
</dbReference>
<proteinExistence type="predicted"/>
<dbReference type="Proteomes" id="UP001214250">
    <property type="component" value="Chromosome 2"/>
</dbReference>
<accession>A0ABY7VZ66</accession>
<keyword evidence="3" id="KW-1185">Reference proteome</keyword>
<sequence>MDARAASSNAEDYNKTGARWKIENSAVIARPGYGDIMTTKSYENYKLHLNFLVPEEPEWVKNEWKGNSGVYIHGSFEIAIHNSFGLEPTKRTNGALYRQAAPIVEASKKAGQWQSLEITCINNTLTVTLNGKIIQDKILIKKQTLYGFPASQSGPIRLQSECSKVRFANIAIKQL</sequence>
<feature type="domain" description="3-keto-alpha-glucoside-1,2-lyase/3-keto-2-hydroxy-glucal hydratase" evidence="1">
    <location>
        <begin position="17"/>
        <end position="173"/>
    </location>
</feature>
<dbReference type="Gene3D" id="2.60.120.560">
    <property type="entry name" value="Exo-inulinase, domain 1"/>
    <property type="match status" value="1"/>
</dbReference>
<organism evidence="2 3">
    <name type="scientific">Lentisphaera profundi</name>
    <dbReference type="NCBI Taxonomy" id="1658616"/>
    <lineage>
        <taxon>Bacteria</taxon>
        <taxon>Pseudomonadati</taxon>
        <taxon>Lentisphaerota</taxon>
        <taxon>Lentisphaeria</taxon>
        <taxon>Lentisphaerales</taxon>
        <taxon>Lentisphaeraceae</taxon>
        <taxon>Lentisphaera</taxon>
    </lineage>
</organism>
<evidence type="ECO:0000259" key="1">
    <source>
        <dbReference type="Pfam" id="PF06439"/>
    </source>
</evidence>
<reference evidence="2 3" key="1">
    <citation type="submission" date="2023-02" db="EMBL/GenBank/DDBJ databases">
        <title>Genome sequence of Lentisphaera profundi SAORIC-696.</title>
        <authorList>
            <person name="Kim e."/>
            <person name="Cho J.-C."/>
            <person name="Choi A."/>
            <person name="Kang I."/>
        </authorList>
    </citation>
    <scope>NUCLEOTIDE SEQUENCE [LARGE SCALE GENOMIC DNA]</scope>
    <source>
        <strain evidence="2 3">SAORIC-696</strain>
    </source>
</reference>